<accession>A0ABX2MHN9</accession>
<reference evidence="2 3" key="1">
    <citation type="submission" date="2020-05" db="EMBL/GenBank/DDBJ databases">
        <title>Genome Sequencing of Type Strains.</title>
        <authorList>
            <person name="Lemaire J.F."/>
            <person name="Inderbitzin P."/>
            <person name="Gregorio O.A."/>
            <person name="Collins S.B."/>
            <person name="Wespe N."/>
            <person name="Knight-Connoni V."/>
        </authorList>
    </citation>
    <scope>NUCLEOTIDE SEQUENCE [LARGE SCALE GENOMIC DNA]</scope>
    <source>
        <strain evidence="2 3">ATCC 19096</strain>
    </source>
</reference>
<evidence type="ECO:0000313" key="2">
    <source>
        <dbReference type="EMBL" id="NUU14944.1"/>
    </source>
</evidence>
<dbReference type="RefSeq" id="WP_175352405.1">
    <property type="nucleotide sequence ID" value="NZ_BAAAWQ010000001.1"/>
</dbReference>
<evidence type="ECO:0000259" key="1">
    <source>
        <dbReference type="Pfam" id="PF19834"/>
    </source>
</evidence>
<gene>
    <name evidence="2" type="ORF">HP507_14010</name>
</gene>
<organism evidence="2 3">
    <name type="scientific">Curtobacterium pusillum</name>
    <dbReference type="NCBI Taxonomy" id="69373"/>
    <lineage>
        <taxon>Bacteria</taxon>
        <taxon>Bacillati</taxon>
        <taxon>Actinomycetota</taxon>
        <taxon>Actinomycetes</taxon>
        <taxon>Micrococcales</taxon>
        <taxon>Microbacteriaceae</taxon>
        <taxon>Curtobacterium</taxon>
    </lineage>
</organism>
<proteinExistence type="predicted"/>
<name>A0ABX2MHN9_9MICO</name>
<dbReference type="Pfam" id="PF19834">
    <property type="entry name" value="DUF6314"/>
    <property type="match status" value="1"/>
</dbReference>
<dbReference type="Proteomes" id="UP000573001">
    <property type="component" value="Unassembled WGS sequence"/>
</dbReference>
<dbReference type="InterPro" id="IPR045632">
    <property type="entry name" value="DUF6314"/>
</dbReference>
<dbReference type="EMBL" id="JABMCE010000084">
    <property type="protein sequence ID" value="NUU14944.1"/>
    <property type="molecule type" value="Genomic_DNA"/>
</dbReference>
<feature type="domain" description="DUF6314" evidence="1">
    <location>
        <begin position="7"/>
        <end position="139"/>
    </location>
</feature>
<keyword evidence="3" id="KW-1185">Reference proteome</keyword>
<evidence type="ECO:0000313" key="3">
    <source>
        <dbReference type="Proteomes" id="UP000573001"/>
    </source>
</evidence>
<protein>
    <recommendedName>
        <fullName evidence="1">DUF6314 domain-containing protein</fullName>
    </recommendedName>
</protein>
<sequence>MLLPTDLLGEWVLRRHVTDRLAGVDGTVTGTTTLTGTGPDEVRWDETGTMVFDGRTVPVSRTLFVRRGPGTGTGTGLGWTVHFADGRVFHDWVWGGSVAHACSPDEYTGVLAGDVDHWTVRWEAHGPAKDYALHSELRRRSHPAD</sequence>
<comment type="caution">
    <text evidence="2">The sequence shown here is derived from an EMBL/GenBank/DDBJ whole genome shotgun (WGS) entry which is preliminary data.</text>
</comment>